<dbReference type="GO" id="GO:0005549">
    <property type="term" value="F:odorant binding"/>
    <property type="evidence" value="ECO:0007669"/>
    <property type="project" value="InterPro"/>
</dbReference>
<name>A0A6P4J374_DROKI</name>
<keyword evidence="2" id="KW-1185">Reference proteome</keyword>
<dbReference type="PANTHER" id="PTHR21364">
    <property type="entry name" value="GENERAL ODORANT-BINDING PROTEIN 19A"/>
    <property type="match status" value="1"/>
</dbReference>
<gene>
    <name evidence="3" type="primary">Obp19b</name>
</gene>
<evidence type="ECO:0000313" key="2">
    <source>
        <dbReference type="Proteomes" id="UP001652661"/>
    </source>
</evidence>
<organism evidence="2 3">
    <name type="scientific">Drosophila kikkawai</name>
    <name type="common">Fruit fly</name>
    <dbReference type="NCBI Taxonomy" id="30033"/>
    <lineage>
        <taxon>Eukaryota</taxon>
        <taxon>Metazoa</taxon>
        <taxon>Ecdysozoa</taxon>
        <taxon>Arthropoda</taxon>
        <taxon>Hexapoda</taxon>
        <taxon>Insecta</taxon>
        <taxon>Pterygota</taxon>
        <taxon>Neoptera</taxon>
        <taxon>Endopterygota</taxon>
        <taxon>Diptera</taxon>
        <taxon>Brachycera</taxon>
        <taxon>Muscomorpha</taxon>
        <taxon>Ephydroidea</taxon>
        <taxon>Drosophilidae</taxon>
        <taxon>Drosophila</taxon>
        <taxon>Sophophora</taxon>
    </lineage>
</organism>
<dbReference type="OMA" id="FRHCMLE"/>
<dbReference type="InterPro" id="IPR006170">
    <property type="entry name" value="PBP/GOBP"/>
</dbReference>
<accession>A0A6P4J374</accession>
<dbReference type="OrthoDB" id="7370359at2759"/>
<dbReference type="SMART" id="SM00708">
    <property type="entry name" value="PhBP"/>
    <property type="match status" value="1"/>
</dbReference>
<dbReference type="Pfam" id="PF01395">
    <property type="entry name" value="PBP_GOBP"/>
    <property type="match status" value="1"/>
</dbReference>
<dbReference type="InterPro" id="IPR036728">
    <property type="entry name" value="PBP_GOBP_sf"/>
</dbReference>
<protein>
    <submittedName>
        <fullName evidence="3">General odorant-binding protein 19d</fullName>
    </submittedName>
</protein>
<proteinExistence type="predicted"/>
<dbReference type="Gene3D" id="1.10.238.20">
    <property type="entry name" value="Pheromone/general odorant binding protein domain"/>
    <property type="match status" value="1"/>
</dbReference>
<sequence length="156" mass="17813">MMQSKRMMNQLLLLACAGIFLGSTVADEELSMTLDEVVDLIQPFGEGCDPVPAKENIVEMVQNKEDAKRESKCFRHCLLEQFELMPEGQLQFNEDKTVEMMNMMFPDNEEDSRRITKACNDRLKAEQDKCEAAHGISMCMLKEMRASGLKIPEIKE</sequence>
<reference evidence="3" key="1">
    <citation type="submission" date="2025-08" db="UniProtKB">
        <authorList>
            <consortium name="RefSeq"/>
        </authorList>
    </citation>
    <scope>IDENTIFICATION</scope>
    <source>
        <strain evidence="3">14028-0561.14</strain>
        <tissue evidence="3">Whole fly</tissue>
    </source>
</reference>
<feature type="signal peptide" evidence="1">
    <location>
        <begin position="1"/>
        <end position="26"/>
    </location>
</feature>
<evidence type="ECO:0000313" key="3">
    <source>
        <dbReference type="RefSeq" id="XP_017028998.1"/>
    </source>
</evidence>
<feature type="chain" id="PRO_5028070305" evidence="1">
    <location>
        <begin position="27"/>
        <end position="156"/>
    </location>
</feature>
<evidence type="ECO:0000256" key="1">
    <source>
        <dbReference type="SAM" id="SignalP"/>
    </source>
</evidence>
<keyword evidence="1" id="KW-0732">Signal</keyword>
<dbReference type="Proteomes" id="UP001652661">
    <property type="component" value="Chromosome X"/>
</dbReference>
<dbReference type="RefSeq" id="XP_017028998.1">
    <property type="nucleotide sequence ID" value="XM_017173509.2"/>
</dbReference>
<dbReference type="PANTHER" id="PTHR21364:SF2">
    <property type="entry name" value="GENERAL ODORANT-BINDING PROTEIN 19A"/>
    <property type="match status" value="1"/>
</dbReference>
<dbReference type="AlphaFoldDB" id="A0A6P4J374"/>
<dbReference type="CDD" id="cd23992">
    <property type="entry name" value="PBP_GOBP"/>
    <property type="match status" value="1"/>
</dbReference>
<dbReference type="SUPFAM" id="SSF47565">
    <property type="entry name" value="Insect pheromone/odorant-binding proteins"/>
    <property type="match status" value="1"/>
</dbReference>